<dbReference type="AlphaFoldDB" id="A0A7W9U6T6"/>
<evidence type="ECO:0000313" key="4">
    <source>
        <dbReference type="Proteomes" id="UP000540787"/>
    </source>
</evidence>
<name>A0A7W9U6T6_9BURK</name>
<dbReference type="RefSeq" id="WP_183549612.1">
    <property type="nucleotide sequence ID" value="NZ_JACHBX010000001.1"/>
</dbReference>
<gene>
    <name evidence="3" type="ORF">HD842_000136</name>
</gene>
<evidence type="ECO:0000313" key="3">
    <source>
        <dbReference type="EMBL" id="MBB6132025.1"/>
    </source>
</evidence>
<reference evidence="3 4" key="1">
    <citation type="submission" date="2020-08" db="EMBL/GenBank/DDBJ databases">
        <title>The Agave Microbiome: Exploring the role of microbial communities in plant adaptations to desert environments.</title>
        <authorList>
            <person name="Partida-Martinez L.P."/>
        </authorList>
    </citation>
    <scope>NUCLEOTIDE SEQUENCE [LARGE SCALE GENOMIC DNA]</scope>
    <source>
        <strain evidence="3 4">AT3.2</strain>
    </source>
</reference>
<keyword evidence="2" id="KW-1133">Transmembrane helix</keyword>
<proteinExistence type="predicted"/>
<organism evidence="3 4">
    <name type="scientific">Massilia aurea</name>
    <dbReference type="NCBI Taxonomy" id="373040"/>
    <lineage>
        <taxon>Bacteria</taxon>
        <taxon>Pseudomonadati</taxon>
        <taxon>Pseudomonadota</taxon>
        <taxon>Betaproteobacteria</taxon>
        <taxon>Burkholderiales</taxon>
        <taxon>Oxalobacteraceae</taxon>
        <taxon>Telluria group</taxon>
        <taxon>Massilia</taxon>
    </lineage>
</organism>
<evidence type="ECO:0000256" key="1">
    <source>
        <dbReference type="SAM" id="MobiDB-lite"/>
    </source>
</evidence>
<feature type="transmembrane region" description="Helical" evidence="2">
    <location>
        <begin position="94"/>
        <end position="114"/>
    </location>
</feature>
<evidence type="ECO:0008006" key="5">
    <source>
        <dbReference type="Google" id="ProtNLM"/>
    </source>
</evidence>
<protein>
    <recommendedName>
        <fullName evidence="5">Transmembrane protein</fullName>
    </recommendedName>
</protein>
<accession>A0A7W9U6T6</accession>
<feature type="region of interest" description="Disordered" evidence="1">
    <location>
        <begin position="22"/>
        <end position="43"/>
    </location>
</feature>
<dbReference type="Proteomes" id="UP000540787">
    <property type="component" value="Unassembled WGS sequence"/>
</dbReference>
<keyword evidence="2" id="KW-0812">Transmembrane</keyword>
<evidence type="ECO:0000256" key="2">
    <source>
        <dbReference type="SAM" id="Phobius"/>
    </source>
</evidence>
<keyword evidence="4" id="KW-1185">Reference proteome</keyword>
<comment type="caution">
    <text evidence="3">The sequence shown here is derived from an EMBL/GenBank/DDBJ whole genome shotgun (WGS) entry which is preliminary data.</text>
</comment>
<feature type="compositionally biased region" description="Low complexity" evidence="1">
    <location>
        <begin position="22"/>
        <end position="40"/>
    </location>
</feature>
<feature type="transmembrane region" description="Helical" evidence="2">
    <location>
        <begin position="120"/>
        <end position="141"/>
    </location>
</feature>
<keyword evidence="2" id="KW-0472">Membrane</keyword>
<feature type="transmembrane region" description="Helical" evidence="2">
    <location>
        <begin position="56"/>
        <end position="73"/>
    </location>
</feature>
<dbReference type="EMBL" id="JACHBX010000001">
    <property type="protein sequence ID" value="MBB6132025.1"/>
    <property type="molecule type" value="Genomic_DNA"/>
</dbReference>
<sequence length="145" mass="14964">MTQQAKDNAGFTLPAPVEGQQAPAAAATPATPATGTPETVESLPVTTDVDTSSRDALIGGGVLLVLFIAFFFAKNAYANTLVAKRIQPGNANAAGWWLFIFLASLSTGVVLAAINAPKFMAPLIIGPLTLIGLIALVLMLLSSRK</sequence>